<dbReference type="AlphaFoldDB" id="A0A3E0HPK2"/>
<dbReference type="Proteomes" id="UP000256269">
    <property type="component" value="Unassembled WGS sequence"/>
</dbReference>
<evidence type="ECO:0000256" key="1">
    <source>
        <dbReference type="ARBA" id="ARBA00006817"/>
    </source>
</evidence>
<dbReference type="Pfam" id="PF08327">
    <property type="entry name" value="AHSA1"/>
    <property type="match status" value="1"/>
</dbReference>
<sequence length="152" mass="16770">MSVTKSVTVKAGQQHAFKVFTAGFTTWWPSTHHIGKADMAEAILEQREGGRWYERGVDGSQCDWGTVLVYDPPNRVVVSWHLNGEWAYDPDPAKASEVEIRFVAEGPDVTRVELEHRHLERHGGDWEAVARGVGGDGGWAGILRGYAEIAAA</sequence>
<protein>
    <submittedName>
        <fullName evidence="3">Uncharacterized protein YndB with AHSA1/START domain</fullName>
    </submittedName>
</protein>
<evidence type="ECO:0000313" key="3">
    <source>
        <dbReference type="EMBL" id="REH48358.1"/>
    </source>
</evidence>
<dbReference type="RefSeq" id="WP_116175136.1">
    <property type="nucleotide sequence ID" value="NZ_CP144375.1"/>
</dbReference>
<comment type="similarity">
    <text evidence="1">Belongs to the AHA1 family.</text>
</comment>
<dbReference type="InterPro" id="IPR023393">
    <property type="entry name" value="START-like_dom_sf"/>
</dbReference>
<dbReference type="Gene3D" id="3.30.530.20">
    <property type="match status" value="1"/>
</dbReference>
<organism evidence="3 4">
    <name type="scientific">Kutzneria buriramensis</name>
    <dbReference type="NCBI Taxonomy" id="1045776"/>
    <lineage>
        <taxon>Bacteria</taxon>
        <taxon>Bacillati</taxon>
        <taxon>Actinomycetota</taxon>
        <taxon>Actinomycetes</taxon>
        <taxon>Pseudonocardiales</taxon>
        <taxon>Pseudonocardiaceae</taxon>
        <taxon>Kutzneria</taxon>
    </lineage>
</organism>
<keyword evidence="4" id="KW-1185">Reference proteome</keyword>
<dbReference type="InterPro" id="IPR013538">
    <property type="entry name" value="ASHA1/2-like_C"/>
</dbReference>
<feature type="domain" description="Activator of Hsp90 ATPase homologue 1/2-like C-terminal" evidence="2">
    <location>
        <begin position="17"/>
        <end position="129"/>
    </location>
</feature>
<evidence type="ECO:0000313" key="4">
    <source>
        <dbReference type="Proteomes" id="UP000256269"/>
    </source>
</evidence>
<name>A0A3E0HPK2_9PSEU</name>
<dbReference type="SUPFAM" id="SSF55961">
    <property type="entry name" value="Bet v1-like"/>
    <property type="match status" value="1"/>
</dbReference>
<evidence type="ECO:0000259" key="2">
    <source>
        <dbReference type="Pfam" id="PF08327"/>
    </source>
</evidence>
<dbReference type="EMBL" id="QUNO01000005">
    <property type="protein sequence ID" value="REH48358.1"/>
    <property type="molecule type" value="Genomic_DNA"/>
</dbReference>
<dbReference type="CDD" id="cd08891">
    <property type="entry name" value="SRPBCC_CalC"/>
    <property type="match status" value="1"/>
</dbReference>
<comment type="caution">
    <text evidence="3">The sequence shown here is derived from an EMBL/GenBank/DDBJ whole genome shotgun (WGS) entry which is preliminary data.</text>
</comment>
<accession>A0A3E0HPK2</accession>
<proteinExistence type="inferred from homology"/>
<reference evidence="3 4" key="1">
    <citation type="submission" date="2018-08" db="EMBL/GenBank/DDBJ databases">
        <title>Genomic Encyclopedia of Archaeal and Bacterial Type Strains, Phase II (KMG-II): from individual species to whole genera.</title>
        <authorList>
            <person name="Goeker M."/>
        </authorList>
    </citation>
    <scope>NUCLEOTIDE SEQUENCE [LARGE SCALE GENOMIC DNA]</scope>
    <source>
        <strain evidence="3 4">DSM 45791</strain>
    </source>
</reference>
<gene>
    <name evidence="3" type="ORF">BCF44_105216</name>
</gene>
<dbReference type="OrthoDB" id="268331at2"/>